<comment type="subcellular location">
    <subcellularLocation>
        <location evidence="1">Nucleus</location>
    </subcellularLocation>
</comment>
<keyword evidence="2" id="KW-0539">Nucleus</keyword>
<accession>A0A8H3A0B5</accession>
<dbReference type="PANTHER" id="PTHR37534">
    <property type="entry name" value="TRANSCRIPTIONAL ACTIVATOR PROTEIN UGA3"/>
    <property type="match status" value="1"/>
</dbReference>
<dbReference type="GO" id="GO:0005634">
    <property type="term" value="C:nucleus"/>
    <property type="evidence" value="ECO:0007669"/>
    <property type="project" value="UniProtKB-SubCell"/>
</dbReference>
<evidence type="ECO:0000313" key="6">
    <source>
        <dbReference type="Proteomes" id="UP000663843"/>
    </source>
</evidence>
<dbReference type="Pfam" id="PF11951">
    <property type="entry name" value="Fungal_trans_2"/>
    <property type="match status" value="1"/>
</dbReference>
<name>A0A8H3A0B5_9AGAM</name>
<evidence type="ECO:0000259" key="4">
    <source>
        <dbReference type="PROSITE" id="PS50048"/>
    </source>
</evidence>
<sequence length="583" mass="66624">MAQKSRPGPVGTSCLTCKRRHKKCDQRQPVCERCKAGNFECLGYLHNKRALVPNYRLSGSYPPIRPRSDSYSSFSVVSGTQEDREVLQDQPFPKQRPAPGAPHDIMQNTERASFHGPFISTDTGEEGATFDTVLDNNSTSTLVRSQTRRVEDYLYLFATQPAFKVKATDSPMSILHKSINQQAQSPGSSLDPLKTFLNSHWFIDYILEQSDKITESWYFKPINSQKSHFLESIVHRLRTSTLKRCITLVAMGVIQSFLAGDMTQCLQHRYWVEHIENSAKRELTRDLAPREMQDRRGDWLHIAIMKTLLVQTSNVHQTLRTITPIFLQVVYSDPRLWPNGCNPAYIPLSSVLASELHVLAFFAFMDCTCAMAFGLPHQVEYDTTVYSPPAHSPSHQWAHSTPAHFLLLLADINACRDKSPNAREWREIESCLQTWCFRSGEHTFTESWMTIAWYAVQESWRLALLAYLYMAVCETRSDDPRVQSCIKQVLQVVTIVKDRGLSSAHVSFFVQYLIVGICARTEAHRKVVRDKLSTHNVTRFWIMRAPDFVPVLDHLWHGAAAGGRPIKWSDYMRSREVVLPVIT</sequence>
<dbReference type="InterPro" id="IPR021858">
    <property type="entry name" value="Fun_TF"/>
</dbReference>
<dbReference type="CDD" id="cd00067">
    <property type="entry name" value="GAL4"/>
    <property type="match status" value="1"/>
</dbReference>
<feature type="region of interest" description="Disordered" evidence="3">
    <location>
        <begin position="68"/>
        <end position="105"/>
    </location>
</feature>
<dbReference type="SMART" id="SM00066">
    <property type="entry name" value="GAL4"/>
    <property type="match status" value="1"/>
</dbReference>
<evidence type="ECO:0000256" key="2">
    <source>
        <dbReference type="ARBA" id="ARBA00023242"/>
    </source>
</evidence>
<dbReference type="AlphaFoldDB" id="A0A8H3A0B5"/>
<dbReference type="SUPFAM" id="SSF57701">
    <property type="entry name" value="Zn2/Cys6 DNA-binding domain"/>
    <property type="match status" value="1"/>
</dbReference>
<reference evidence="5" key="1">
    <citation type="submission" date="2021-01" db="EMBL/GenBank/DDBJ databases">
        <authorList>
            <person name="Kaushik A."/>
        </authorList>
    </citation>
    <scope>NUCLEOTIDE SEQUENCE</scope>
    <source>
        <strain evidence="5">AG2-2IIIB</strain>
    </source>
</reference>
<gene>
    <name evidence="5" type="ORF">RDB_LOCUS17483</name>
</gene>
<dbReference type="GO" id="GO:0008270">
    <property type="term" value="F:zinc ion binding"/>
    <property type="evidence" value="ECO:0007669"/>
    <property type="project" value="InterPro"/>
</dbReference>
<dbReference type="InterPro" id="IPR001138">
    <property type="entry name" value="Zn2Cys6_DnaBD"/>
</dbReference>
<dbReference type="Gene3D" id="4.10.240.10">
    <property type="entry name" value="Zn(2)-C6 fungal-type DNA-binding domain"/>
    <property type="match status" value="1"/>
</dbReference>
<comment type="caution">
    <text evidence="5">The sequence shown here is derived from an EMBL/GenBank/DDBJ whole genome shotgun (WGS) entry which is preliminary data.</text>
</comment>
<protein>
    <recommendedName>
        <fullName evidence="4">Zn(2)-C6 fungal-type domain-containing protein</fullName>
    </recommendedName>
</protein>
<feature type="compositionally biased region" description="Low complexity" evidence="3">
    <location>
        <begin position="69"/>
        <end position="78"/>
    </location>
</feature>
<dbReference type="PANTHER" id="PTHR37534:SF46">
    <property type="entry name" value="ZN(II)2CYS6 TRANSCRIPTION FACTOR (EUROFUNG)"/>
    <property type="match status" value="1"/>
</dbReference>
<organism evidence="5 6">
    <name type="scientific">Rhizoctonia solani</name>
    <dbReference type="NCBI Taxonomy" id="456999"/>
    <lineage>
        <taxon>Eukaryota</taxon>
        <taxon>Fungi</taxon>
        <taxon>Dikarya</taxon>
        <taxon>Basidiomycota</taxon>
        <taxon>Agaricomycotina</taxon>
        <taxon>Agaricomycetes</taxon>
        <taxon>Cantharellales</taxon>
        <taxon>Ceratobasidiaceae</taxon>
        <taxon>Rhizoctonia</taxon>
    </lineage>
</organism>
<dbReference type="PROSITE" id="PS00463">
    <property type="entry name" value="ZN2_CY6_FUNGAL_1"/>
    <property type="match status" value="1"/>
</dbReference>
<dbReference type="EMBL" id="CAJMWT010000982">
    <property type="protein sequence ID" value="CAE6369378.1"/>
    <property type="molecule type" value="Genomic_DNA"/>
</dbReference>
<feature type="domain" description="Zn(2)-C6 fungal-type" evidence="4">
    <location>
        <begin position="13"/>
        <end position="41"/>
    </location>
</feature>
<evidence type="ECO:0000256" key="1">
    <source>
        <dbReference type="ARBA" id="ARBA00004123"/>
    </source>
</evidence>
<dbReference type="PROSITE" id="PS50048">
    <property type="entry name" value="ZN2_CY6_FUNGAL_2"/>
    <property type="match status" value="1"/>
</dbReference>
<evidence type="ECO:0000313" key="5">
    <source>
        <dbReference type="EMBL" id="CAE6369378.1"/>
    </source>
</evidence>
<evidence type="ECO:0000256" key="3">
    <source>
        <dbReference type="SAM" id="MobiDB-lite"/>
    </source>
</evidence>
<proteinExistence type="predicted"/>
<dbReference type="GO" id="GO:0000981">
    <property type="term" value="F:DNA-binding transcription factor activity, RNA polymerase II-specific"/>
    <property type="evidence" value="ECO:0007669"/>
    <property type="project" value="InterPro"/>
</dbReference>
<dbReference type="Proteomes" id="UP000663843">
    <property type="component" value="Unassembled WGS sequence"/>
</dbReference>
<dbReference type="InterPro" id="IPR036864">
    <property type="entry name" value="Zn2-C6_fun-type_DNA-bd_sf"/>
</dbReference>
<dbReference type="Pfam" id="PF00172">
    <property type="entry name" value="Zn_clus"/>
    <property type="match status" value="1"/>
</dbReference>